<evidence type="ECO:0000256" key="1">
    <source>
        <dbReference type="SAM" id="MobiDB-lite"/>
    </source>
</evidence>
<accession>A0A1Z4JK82</accession>
<dbReference type="EMBL" id="AP018203">
    <property type="protein sequence ID" value="BAY57121.1"/>
    <property type="molecule type" value="Genomic_DNA"/>
</dbReference>
<feature type="region of interest" description="Disordered" evidence="1">
    <location>
        <begin position="43"/>
        <end position="80"/>
    </location>
</feature>
<gene>
    <name evidence="2" type="ORF">NIES2135_39850</name>
</gene>
<reference evidence="2 3" key="1">
    <citation type="submission" date="2017-06" db="EMBL/GenBank/DDBJ databases">
        <title>Genome sequencing of cyanobaciteial culture collection at National Institute for Environmental Studies (NIES).</title>
        <authorList>
            <person name="Hirose Y."/>
            <person name="Shimura Y."/>
            <person name="Fujisawa T."/>
            <person name="Nakamura Y."/>
            <person name="Kawachi M."/>
        </authorList>
    </citation>
    <scope>NUCLEOTIDE SEQUENCE [LARGE SCALE GENOMIC DNA]</scope>
    <source>
        <strain evidence="2 3">NIES-2135</strain>
    </source>
</reference>
<dbReference type="AlphaFoldDB" id="A0A1Z4JK82"/>
<keyword evidence="3" id="KW-1185">Reference proteome</keyword>
<sequence>MSKIASVVKALRLKEITIAFLAGVMLLLNTACSGAAQAKMPSLSTSTSLDNDPHPVNQTQPYKGGMNNYDDTPPGQIPSEKAKSLVDNAKRNVDARYGNALEKTSDELGDTMGERVNRVTETAKNAVGRGTQNIKDNVKDAADDAAYQSKRTTKTLSDKAQDAIDAAKDTVK</sequence>
<protein>
    <submittedName>
        <fullName evidence="2">Uncharacterized protein</fullName>
    </submittedName>
</protein>
<organism evidence="2 3">
    <name type="scientific">Leptolyngbya boryana NIES-2135</name>
    <dbReference type="NCBI Taxonomy" id="1973484"/>
    <lineage>
        <taxon>Bacteria</taxon>
        <taxon>Bacillati</taxon>
        <taxon>Cyanobacteriota</taxon>
        <taxon>Cyanophyceae</taxon>
        <taxon>Leptolyngbyales</taxon>
        <taxon>Leptolyngbyaceae</taxon>
        <taxon>Leptolyngbya group</taxon>
        <taxon>Leptolyngbya</taxon>
    </lineage>
</organism>
<name>A0A1Z4JK82_LEPBY</name>
<proteinExistence type="predicted"/>
<dbReference type="Proteomes" id="UP000217895">
    <property type="component" value="Chromosome"/>
</dbReference>
<evidence type="ECO:0000313" key="2">
    <source>
        <dbReference type="EMBL" id="BAY57121.1"/>
    </source>
</evidence>
<feature type="compositionally biased region" description="Polar residues" evidence="1">
    <location>
        <begin position="43"/>
        <end position="61"/>
    </location>
</feature>
<evidence type="ECO:0000313" key="3">
    <source>
        <dbReference type="Proteomes" id="UP000217895"/>
    </source>
</evidence>
<feature type="compositionally biased region" description="Basic and acidic residues" evidence="1">
    <location>
        <begin position="156"/>
        <end position="172"/>
    </location>
</feature>
<feature type="region of interest" description="Disordered" evidence="1">
    <location>
        <begin position="152"/>
        <end position="172"/>
    </location>
</feature>